<sequence length="193" mass="20596">MASRLDRIRRVLRKDEVRSISRRYFVANGFDGTLTSIGVVVGAYLSGVADGFTAIAIGLGAAVGLGTSGVWSVWEIERAEAMAKQERIEQAMLTELEDTRVQRESRAAQIVHATASASGPILAILLTLSPLALEGVVFTMFQAVVASIVVGIAILATFGVYLSTLSRQRWYVAAVRMGLAGVVVTVINIFLPG</sequence>
<evidence type="ECO:0000313" key="2">
    <source>
        <dbReference type="EMBL" id="EMA40848.1"/>
    </source>
</evidence>
<reference evidence="2 3" key="1">
    <citation type="journal article" date="2014" name="PLoS Genet.">
        <title>Phylogenetically driven sequencing of extremely halophilic archaea reveals strategies for static and dynamic osmo-response.</title>
        <authorList>
            <person name="Becker E.A."/>
            <person name="Seitzer P.M."/>
            <person name="Tritt A."/>
            <person name="Larsen D."/>
            <person name="Krusor M."/>
            <person name="Yao A.I."/>
            <person name="Wu D."/>
            <person name="Madern D."/>
            <person name="Eisen J.A."/>
            <person name="Darling A.E."/>
            <person name="Facciotti M.T."/>
        </authorList>
    </citation>
    <scope>NUCLEOTIDE SEQUENCE [LARGE SCALE GENOMIC DNA]</scope>
    <source>
        <strain evidence="2 3">JCM 10879</strain>
    </source>
</reference>
<proteinExistence type="predicted"/>
<evidence type="ECO:0000256" key="1">
    <source>
        <dbReference type="SAM" id="Phobius"/>
    </source>
</evidence>
<keyword evidence="3" id="KW-1185">Reference proteome</keyword>
<comment type="caution">
    <text evidence="2">The sequence shown here is derived from an EMBL/GenBank/DDBJ whole genome shotgun (WGS) entry which is preliminary data.</text>
</comment>
<dbReference type="RefSeq" id="WP_006672284.1">
    <property type="nucleotide sequence ID" value="NZ_AOMA01000070.1"/>
</dbReference>
<dbReference type="STRING" id="1227454.C446_06715"/>
<evidence type="ECO:0008006" key="4">
    <source>
        <dbReference type="Google" id="ProtNLM"/>
    </source>
</evidence>
<organism evidence="2 3">
    <name type="scientific">Halobiforma nitratireducens JCM 10879</name>
    <dbReference type="NCBI Taxonomy" id="1227454"/>
    <lineage>
        <taxon>Archaea</taxon>
        <taxon>Methanobacteriati</taxon>
        <taxon>Methanobacteriota</taxon>
        <taxon>Stenosarchaea group</taxon>
        <taxon>Halobacteria</taxon>
        <taxon>Halobacteriales</taxon>
        <taxon>Natrialbaceae</taxon>
        <taxon>Halobiforma</taxon>
    </lineage>
</organism>
<dbReference type="Proteomes" id="UP000011607">
    <property type="component" value="Unassembled WGS sequence"/>
</dbReference>
<feature type="transmembrane region" description="Helical" evidence="1">
    <location>
        <begin position="170"/>
        <end position="191"/>
    </location>
</feature>
<feature type="transmembrane region" description="Helical" evidence="1">
    <location>
        <begin position="110"/>
        <end position="133"/>
    </location>
</feature>
<accession>M0M616</accession>
<dbReference type="EMBL" id="AOMA01000070">
    <property type="protein sequence ID" value="EMA40848.1"/>
    <property type="molecule type" value="Genomic_DNA"/>
</dbReference>
<dbReference type="eggNOG" id="arCOG01091">
    <property type="taxonomic scope" value="Archaea"/>
</dbReference>
<keyword evidence="1" id="KW-1133">Transmembrane helix</keyword>
<dbReference type="PATRIC" id="fig|1227454.3.peg.1348"/>
<keyword evidence="1" id="KW-0812">Transmembrane</keyword>
<name>M0M616_9EURY</name>
<protein>
    <recommendedName>
        <fullName evidence="4">VIT family protein</fullName>
    </recommendedName>
</protein>
<gene>
    <name evidence="2" type="ORF">C446_06715</name>
</gene>
<feature type="transmembrane region" description="Helical" evidence="1">
    <location>
        <begin position="51"/>
        <end position="74"/>
    </location>
</feature>
<feature type="transmembrane region" description="Helical" evidence="1">
    <location>
        <begin position="139"/>
        <end position="163"/>
    </location>
</feature>
<dbReference type="OrthoDB" id="60696at2157"/>
<evidence type="ECO:0000313" key="3">
    <source>
        <dbReference type="Proteomes" id="UP000011607"/>
    </source>
</evidence>
<feature type="transmembrane region" description="Helical" evidence="1">
    <location>
        <begin position="24"/>
        <end position="45"/>
    </location>
</feature>
<dbReference type="AlphaFoldDB" id="M0M616"/>
<keyword evidence="1" id="KW-0472">Membrane</keyword>